<accession>A0A9W8JRJ3</accession>
<gene>
    <name evidence="1" type="ORF">NLJ89_g10535</name>
</gene>
<name>A0A9W8JRJ3_9AGAR</name>
<comment type="caution">
    <text evidence="1">The sequence shown here is derived from an EMBL/GenBank/DDBJ whole genome shotgun (WGS) entry which is preliminary data.</text>
</comment>
<proteinExistence type="predicted"/>
<dbReference type="OrthoDB" id="2992500at2759"/>
<evidence type="ECO:0000313" key="2">
    <source>
        <dbReference type="Proteomes" id="UP001148786"/>
    </source>
</evidence>
<organism evidence="1 2">
    <name type="scientific">Agrocybe chaxingu</name>
    <dbReference type="NCBI Taxonomy" id="84603"/>
    <lineage>
        <taxon>Eukaryota</taxon>
        <taxon>Fungi</taxon>
        <taxon>Dikarya</taxon>
        <taxon>Basidiomycota</taxon>
        <taxon>Agaricomycotina</taxon>
        <taxon>Agaricomycetes</taxon>
        <taxon>Agaricomycetidae</taxon>
        <taxon>Agaricales</taxon>
        <taxon>Agaricineae</taxon>
        <taxon>Strophariaceae</taxon>
        <taxon>Agrocybe</taxon>
    </lineage>
</organism>
<dbReference type="AlphaFoldDB" id="A0A9W8JRJ3"/>
<keyword evidence="2" id="KW-1185">Reference proteome</keyword>
<protein>
    <submittedName>
        <fullName evidence="1">Uncharacterized protein</fullName>
    </submittedName>
</protein>
<dbReference type="Proteomes" id="UP001148786">
    <property type="component" value="Unassembled WGS sequence"/>
</dbReference>
<evidence type="ECO:0000313" key="1">
    <source>
        <dbReference type="EMBL" id="KAJ3496054.1"/>
    </source>
</evidence>
<reference evidence="1" key="1">
    <citation type="submission" date="2022-07" db="EMBL/GenBank/DDBJ databases">
        <title>Genome Sequence of Agrocybe chaxingu.</title>
        <authorList>
            <person name="Buettner E."/>
        </authorList>
    </citation>
    <scope>NUCLEOTIDE SEQUENCE</scope>
    <source>
        <strain evidence="1">MP-N11</strain>
    </source>
</reference>
<sequence>MLMLLLRFSRADFSLVFILPQGLKLKVLPGVSRSTQEGRLSAEPVFSKHSCQRQLPSSTLPSFSDVPTVATKLEMDTDDPLNLFQQSLERSSNLPLTIELCNDAGALLPGGRPTKSVEDFLYGGGAISIIDTILKPVRTHLVSLTCLLCGADIVNFLSLQADTFPALERASITFIHTFDAPRSPFAQNLLECLNFTVFENHAALKEATFDILNGINPLDLKLPWTKLMKLNLSRNPISPLLFLRLMRSVSASLVDGAFQIEFPRISHRPLRPRYFDVLMPHLSTLRLKLVNPASILPSSSTSASLASGLSMSSGTTISRPEAEMKTASVIQVEVVSASAKDRAYIAGNDESDLEDQMMNIRGHTAEEESDRNIG</sequence>
<dbReference type="EMBL" id="JANKHO010001975">
    <property type="protein sequence ID" value="KAJ3496054.1"/>
    <property type="molecule type" value="Genomic_DNA"/>
</dbReference>